<proteinExistence type="predicted"/>
<comment type="caution">
    <text evidence="1">Lacks conserved residue(s) required for the propagation of feature annotation.</text>
</comment>
<protein>
    <submittedName>
        <fullName evidence="3">Response regulator</fullName>
    </submittedName>
</protein>
<dbReference type="GO" id="GO:0000160">
    <property type="term" value="P:phosphorelay signal transduction system"/>
    <property type="evidence" value="ECO:0007669"/>
    <property type="project" value="InterPro"/>
</dbReference>
<dbReference type="EMBL" id="WKKZ01000059">
    <property type="protein sequence ID" value="MSE04797.1"/>
    <property type="molecule type" value="Genomic_DNA"/>
</dbReference>
<dbReference type="AlphaFoldDB" id="A0A6A8LQ67"/>
<dbReference type="InterPro" id="IPR001789">
    <property type="entry name" value="Sig_transdc_resp-reg_receiver"/>
</dbReference>
<dbReference type="InterPro" id="IPR011006">
    <property type="entry name" value="CheY-like_superfamily"/>
</dbReference>
<feature type="domain" description="Response regulatory" evidence="2">
    <location>
        <begin position="3"/>
        <end position="43"/>
    </location>
</feature>
<dbReference type="SUPFAM" id="SSF52172">
    <property type="entry name" value="CheY-like"/>
    <property type="match status" value="1"/>
</dbReference>
<organism evidence="3 4">
    <name type="scientific">Ligilactobacillus salivarius</name>
    <dbReference type="NCBI Taxonomy" id="1624"/>
    <lineage>
        <taxon>Bacteria</taxon>
        <taxon>Bacillati</taxon>
        <taxon>Bacillota</taxon>
        <taxon>Bacilli</taxon>
        <taxon>Lactobacillales</taxon>
        <taxon>Lactobacillaceae</taxon>
        <taxon>Ligilactobacillus</taxon>
    </lineage>
</organism>
<accession>A0A6A8LQ67</accession>
<evidence type="ECO:0000256" key="1">
    <source>
        <dbReference type="PROSITE-ProRule" id="PRU00169"/>
    </source>
</evidence>
<comment type="caution">
    <text evidence="3">The sequence shown here is derived from an EMBL/GenBank/DDBJ whole genome shotgun (WGS) entry which is preliminary data.</text>
</comment>
<sequence>MAKVLVVDDEQAITTLLKYNLEKAGYEVKTVNNGNDALDEGLT</sequence>
<dbReference type="Proteomes" id="UP000437575">
    <property type="component" value="Unassembled WGS sequence"/>
</dbReference>
<reference evidence="3 4" key="1">
    <citation type="submission" date="2019-11" db="EMBL/GenBank/DDBJ databases">
        <title>Draft Genome Sequence of Plant Growth-Promoting Rhizosphere-Associated Bacteria.</title>
        <authorList>
            <person name="Vasilyev I.Y."/>
            <person name="Radchenko V."/>
            <person name="Ilnitskaya E.V."/>
        </authorList>
    </citation>
    <scope>NUCLEOTIDE SEQUENCE [LARGE SCALE GENOMIC DNA]</scope>
    <source>
        <strain evidence="3 4">VRA_1sq_f</strain>
    </source>
</reference>
<dbReference type="Gene3D" id="3.40.50.2300">
    <property type="match status" value="1"/>
</dbReference>
<evidence type="ECO:0000313" key="3">
    <source>
        <dbReference type="EMBL" id="MSE04797.1"/>
    </source>
</evidence>
<gene>
    <name evidence="3" type="ORF">GKC34_02830</name>
</gene>
<dbReference type="PROSITE" id="PS50110">
    <property type="entry name" value="RESPONSE_REGULATORY"/>
    <property type="match status" value="1"/>
</dbReference>
<evidence type="ECO:0000313" key="4">
    <source>
        <dbReference type="Proteomes" id="UP000437575"/>
    </source>
</evidence>
<name>A0A6A8LQ67_9LACO</name>
<evidence type="ECO:0000259" key="2">
    <source>
        <dbReference type="PROSITE" id="PS50110"/>
    </source>
</evidence>
<feature type="non-terminal residue" evidence="3">
    <location>
        <position position="43"/>
    </location>
</feature>